<evidence type="ECO:0000313" key="3">
    <source>
        <dbReference type="EMBL" id="PFG17053.1"/>
    </source>
</evidence>
<feature type="domain" description="Amidase" evidence="2">
    <location>
        <begin position="24"/>
        <end position="452"/>
    </location>
</feature>
<accession>A0A2A9CRL6</accession>
<dbReference type="AlphaFoldDB" id="A0A2A9CRL6"/>
<dbReference type="RefSeq" id="WP_098462139.1">
    <property type="nucleotide sequence ID" value="NZ_PDJC01000001.1"/>
</dbReference>
<organism evidence="3 4">
    <name type="scientific">Propionicimonas paludicola</name>
    <dbReference type="NCBI Taxonomy" id="185243"/>
    <lineage>
        <taxon>Bacteria</taxon>
        <taxon>Bacillati</taxon>
        <taxon>Actinomycetota</taxon>
        <taxon>Actinomycetes</taxon>
        <taxon>Propionibacteriales</taxon>
        <taxon>Nocardioidaceae</taxon>
        <taxon>Propionicimonas</taxon>
    </lineage>
</organism>
<comment type="similarity">
    <text evidence="1">Belongs to the amidase family.</text>
</comment>
<dbReference type="InterPro" id="IPR000120">
    <property type="entry name" value="Amidase"/>
</dbReference>
<evidence type="ECO:0000256" key="1">
    <source>
        <dbReference type="ARBA" id="ARBA00009199"/>
    </source>
</evidence>
<dbReference type="InterPro" id="IPR036928">
    <property type="entry name" value="AS_sf"/>
</dbReference>
<dbReference type="Proteomes" id="UP000226079">
    <property type="component" value="Unassembled WGS sequence"/>
</dbReference>
<evidence type="ECO:0000259" key="2">
    <source>
        <dbReference type="Pfam" id="PF01425"/>
    </source>
</evidence>
<dbReference type="InterPro" id="IPR023631">
    <property type="entry name" value="Amidase_dom"/>
</dbReference>
<comment type="caution">
    <text evidence="3">The sequence shown here is derived from an EMBL/GenBank/DDBJ whole genome shotgun (WGS) entry which is preliminary data.</text>
</comment>
<proteinExistence type="inferred from homology"/>
<dbReference type="Gene3D" id="3.90.1300.10">
    <property type="entry name" value="Amidase signature (AS) domain"/>
    <property type="match status" value="1"/>
</dbReference>
<dbReference type="PROSITE" id="PS00571">
    <property type="entry name" value="AMIDASES"/>
    <property type="match status" value="1"/>
</dbReference>
<dbReference type="Pfam" id="PF01425">
    <property type="entry name" value="Amidase"/>
    <property type="match status" value="1"/>
</dbReference>
<dbReference type="SUPFAM" id="SSF75304">
    <property type="entry name" value="Amidase signature (AS) enzymes"/>
    <property type="match status" value="1"/>
</dbReference>
<gene>
    <name evidence="3" type="ORF">ATK74_1613</name>
</gene>
<dbReference type="InterPro" id="IPR020556">
    <property type="entry name" value="Amidase_CS"/>
</dbReference>
<dbReference type="EMBL" id="PDJC01000001">
    <property type="protein sequence ID" value="PFG17053.1"/>
    <property type="molecule type" value="Genomic_DNA"/>
</dbReference>
<name>A0A2A9CRL6_9ACTN</name>
<dbReference type="PANTHER" id="PTHR11895">
    <property type="entry name" value="TRANSAMIDASE"/>
    <property type="match status" value="1"/>
</dbReference>
<keyword evidence="4" id="KW-1185">Reference proteome</keyword>
<reference evidence="3 4" key="1">
    <citation type="submission" date="2017-10" db="EMBL/GenBank/DDBJ databases">
        <title>Sequencing the genomes of 1000 actinobacteria strains.</title>
        <authorList>
            <person name="Klenk H.-P."/>
        </authorList>
    </citation>
    <scope>NUCLEOTIDE SEQUENCE [LARGE SCALE GENOMIC DNA]</scope>
    <source>
        <strain evidence="3 4">DSM 15597</strain>
    </source>
</reference>
<sequence>MELTSRSAVELAEAVRRRELTAVEVASAHLERSERLAGRLGAFARLTPELALRTAELLDARLAAGEQVGPLAGVPCPIKDLNAVAGIGMEAGSAAMVGYVPEVSDDLVEWLADAGTVCTGKTATPEFGLPCYTEPATGEPARTPWDLTRMAGGSSGGAAAAVAAGLAPIAQASDGGGSIRIPASCCGLVGLKASRGRISPGRGRVPGPGLVSDGVLSRTVADTALALDVLAGQRPGDTYFVPSQPDGFLAASRRDPGRLRIGVLTTPVIAEADVHPACRTAAEQTAAQLAALGHDVVKAPVPFPVERWAAFQALWAVGAASIPLPPEAEPLLRPLTRWLREVGRNTSGLAYAGAAGAVQQLTVEVAEAWDGYDAVLMPTLAQPPLSIGAIRDDDDPAADFAAQTRFTPWTSVFNLSGRPAISLPLRTAQIDGIRLPIGVMLGGRFGQESLLLSLATQLEAEVGWQHPFVAAEF</sequence>
<dbReference type="PANTHER" id="PTHR11895:SF7">
    <property type="entry name" value="GLUTAMYL-TRNA(GLN) AMIDOTRANSFERASE SUBUNIT A, MITOCHONDRIAL"/>
    <property type="match status" value="1"/>
</dbReference>
<dbReference type="GO" id="GO:0003824">
    <property type="term" value="F:catalytic activity"/>
    <property type="evidence" value="ECO:0007669"/>
    <property type="project" value="InterPro"/>
</dbReference>
<evidence type="ECO:0000313" key="4">
    <source>
        <dbReference type="Proteomes" id="UP000226079"/>
    </source>
</evidence>
<protein>
    <submittedName>
        <fullName evidence="3">Amidase</fullName>
    </submittedName>
</protein>
<dbReference type="OrthoDB" id="9811471at2"/>